<dbReference type="RefSeq" id="WP_271886326.1">
    <property type="nucleotide sequence ID" value="NZ_CP067136.1"/>
</dbReference>
<feature type="region of interest" description="Disordered" evidence="1">
    <location>
        <begin position="78"/>
        <end position="97"/>
    </location>
</feature>
<organism evidence="2 3">
    <name type="scientific">Paracoccus fistulariae</name>
    <dbReference type="NCBI Taxonomy" id="658446"/>
    <lineage>
        <taxon>Bacteria</taxon>
        <taxon>Pseudomonadati</taxon>
        <taxon>Pseudomonadota</taxon>
        <taxon>Alphaproteobacteria</taxon>
        <taxon>Rhodobacterales</taxon>
        <taxon>Paracoccaceae</taxon>
        <taxon>Paracoccus</taxon>
    </lineage>
</organism>
<accession>A0ABY7SMR0</accession>
<dbReference type="Gene3D" id="2.115.10.20">
    <property type="entry name" value="Glycosyl hydrolase domain, family 43"/>
    <property type="match status" value="1"/>
</dbReference>
<dbReference type="EMBL" id="CP067136">
    <property type="protein sequence ID" value="WCR07782.1"/>
    <property type="molecule type" value="Genomic_DNA"/>
</dbReference>
<name>A0ABY7SMR0_9RHOB</name>
<dbReference type="Proteomes" id="UP001219349">
    <property type="component" value="Chromosome"/>
</dbReference>
<reference evidence="2 3" key="1">
    <citation type="submission" date="2021-01" db="EMBL/GenBank/DDBJ databases">
        <title>Biogeographic distribution of Paracoccus.</title>
        <authorList>
            <person name="Hollensteiner J."/>
            <person name="Leineberger J."/>
            <person name="Brinkhoff T."/>
            <person name="Daniel R."/>
        </authorList>
    </citation>
    <scope>NUCLEOTIDE SEQUENCE [LARGE SCALE GENOMIC DNA]</scope>
    <source>
        <strain evidence="2 3">KCTC 22803</strain>
    </source>
</reference>
<evidence type="ECO:0000313" key="3">
    <source>
        <dbReference type="Proteomes" id="UP001219349"/>
    </source>
</evidence>
<evidence type="ECO:0000313" key="2">
    <source>
        <dbReference type="EMBL" id="WCR07782.1"/>
    </source>
</evidence>
<dbReference type="SUPFAM" id="SSF75005">
    <property type="entry name" value="Arabinanase/levansucrase/invertase"/>
    <property type="match status" value="1"/>
</dbReference>
<dbReference type="InterPro" id="IPR023296">
    <property type="entry name" value="Glyco_hydro_beta-prop_sf"/>
</dbReference>
<protein>
    <submittedName>
        <fullName evidence="2">Uncharacterized protein</fullName>
    </submittedName>
</protein>
<keyword evidence="3" id="KW-1185">Reference proteome</keyword>
<gene>
    <name evidence="2" type="ORF">JHX87_02815</name>
</gene>
<sequence>MPVTIPPPVAEHFTDGIRHPDLYLWDAWSFVAPEGDIHLYSLAVSRTKADGSRLTPAERNSFPFHIRHFTSTDDGASWADRGSLLEPRSDPESPDARTIWSGSIAPLPDGRILLAYTGLYELGPEQCFLQNLMLALTDGDKVTWRASTPVLCPRRDWDMITQAGYYLADREALGHSSGEAGGPIMAWRDPFIFIDHEGVINLFFSAKTDPTTGAMGRATLRPEGDGFQLDRLFPPIPLPDSAQFTQFELPKIYRDATLGNYILIGSTCSRRHENQPDSEVEKMMRIYRSASVDGPWQPCGNKGSELTGLDFLFGMTVLRHENQANRLLCMAPYTDVAEADKGLTFAPAFRLDLDLG</sequence>
<evidence type="ECO:0000256" key="1">
    <source>
        <dbReference type="SAM" id="MobiDB-lite"/>
    </source>
</evidence>
<proteinExistence type="predicted"/>